<dbReference type="EMBL" id="SRIB01000002">
    <property type="protein sequence ID" value="TFZ41330.1"/>
    <property type="molecule type" value="Genomic_DNA"/>
</dbReference>
<keyword evidence="3" id="KW-1185">Reference proteome</keyword>
<keyword evidence="1" id="KW-1133">Transmembrane helix</keyword>
<evidence type="ECO:0000313" key="3">
    <source>
        <dbReference type="Proteomes" id="UP000298381"/>
    </source>
</evidence>
<feature type="transmembrane region" description="Helical" evidence="1">
    <location>
        <begin position="36"/>
        <end position="59"/>
    </location>
</feature>
<keyword evidence="1" id="KW-0472">Membrane</keyword>
<dbReference type="Proteomes" id="UP000298381">
    <property type="component" value="Unassembled WGS sequence"/>
</dbReference>
<reference evidence="2 3" key="1">
    <citation type="submission" date="2019-03" db="EMBL/GenBank/DDBJ databases">
        <title>Draft genome sequence data and analysis of a Fermenting Bacterium, Soehngenia longevitae strain 1933PT, isolated from petroleum reservoir in Azerbaijan.</title>
        <authorList>
            <person name="Grouzdev D.S."/>
            <person name="Bidzhieva S.K."/>
            <person name="Sokolova D.S."/>
            <person name="Tourova T.P."/>
            <person name="Poltaraus A.B."/>
            <person name="Nazina T.N."/>
        </authorList>
    </citation>
    <scope>NUCLEOTIDE SEQUENCE [LARGE SCALE GENOMIC DNA]</scope>
    <source>
        <strain evidence="2 3">1933P</strain>
    </source>
</reference>
<dbReference type="RefSeq" id="WP_135270258.1">
    <property type="nucleotide sequence ID" value="NZ_SRIB01000002.1"/>
</dbReference>
<dbReference type="AlphaFoldDB" id="A0A4Z0D8X5"/>
<gene>
    <name evidence="2" type="ORF">E4100_01770</name>
</gene>
<protein>
    <submittedName>
        <fullName evidence="2">SHOCT domain-containing protein</fullName>
    </submittedName>
</protein>
<accession>A0A4Z0D8X5</accession>
<sequence length="100" mass="11784">MMHLRGYNGFDRFFGENGYRYFEDGVNRGFDFFHPAMIFMAFMAFVVFVAVVVLVVLFVKKSNNRKFESNEFVQILNQKYINGEISDEEYLAKKKALRGK</sequence>
<evidence type="ECO:0000313" key="2">
    <source>
        <dbReference type="EMBL" id="TFZ41330.1"/>
    </source>
</evidence>
<evidence type="ECO:0000256" key="1">
    <source>
        <dbReference type="SAM" id="Phobius"/>
    </source>
</evidence>
<keyword evidence="1" id="KW-0812">Transmembrane</keyword>
<proteinExistence type="predicted"/>
<comment type="caution">
    <text evidence="2">The sequence shown here is derived from an EMBL/GenBank/DDBJ whole genome shotgun (WGS) entry which is preliminary data.</text>
</comment>
<name>A0A4Z0D8X5_9FIRM</name>
<organism evidence="2 3">
    <name type="scientific">Soehngenia longivitae</name>
    <dbReference type="NCBI Taxonomy" id="2562294"/>
    <lineage>
        <taxon>Bacteria</taxon>
        <taxon>Bacillati</taxon>
        <taxon>Bacillota</taxon>
        <taxon>Tissierellia</taxon>
        <taxon>Tissierellales</taxon>
        <taxon>Tissierellaceae</taxon>
        <taxon>Soehngenia</taxon>
    </lineage>
</organism>
<dbReference type="OrthoDB" id="5461404at2"/>